<organism evidence="1 2">
    <name type="scientific">Mortierella alpina</name>
    <name type="common">Oleaginous fungus</name>
    <name type="synonym">Mortierella renispora</name>
    <dbReference type="NCBI Taxonomy" id="64518"/>
    <lineage>
        <taxon>Eukaryota</taxon>
        <taxon>Fungi</taxon>
        <taxon>Fungi incertae sedis</taxon>
        <taxon>Mucoromycota</taxon>
        <taxon>Mortierellomycotina</taxon>
        <taxon>Mortierellomycetes</taxon>
        <taxon>Mortierellales</taxon>
        <taxon>Mortierellaceae</taxon>
        <taxon>Mortierella</taxon>
    </lineage>
</organism>
<protein>
    <submittedName>
        <fullName evidence="1">Uncharacterized protein</fullName>
    </submittedName>
</protein>
<dbReference type="EMBL" id="JAIFTL010000418">
    <property type="protein sequence ID" value="KAG9319579.1"/>
    <property type="molecule type" value="Genomic_DNA"/>
</dbReference>
<dbReference type="Proteomes" id="UP000717515">
    <property type="component" value="Unassembled WGS sequence"/>
</dbReference>
<evidence type="ECO:0000313" key="2">
    <source>
        <dbReference type="Proteomes" id="UP000717515"/>
    </source>
</evidence>
<dbReference type="AlphaFoldDB" id="A0A9P7ZWV3"/>
<sequence length="112" mass="12124">MTTGSGLVKAARRSYNAVKASIASTPGSAQASLRLPTRIPFRPQVAKPEPTHKIASSGQDPISISGLRFCLHMVVFAAPGIILSKKLCDGERLEDIVQNTRERMDSLVRSYT</sequence>
<evidence type="ECO:0000313" key="1">
    <source>
        <dbReference type="EMBL" id="KAG9319579.1"/>
    </source>
</evidence>
<comment type="caution">
    <text evidence="1">The sequence shown here is derived from an EMBL/GenBank/DDBJ whole genome shotgun (WGS) entry which is preliminary data.</text>
</comment>
<name>A0A9P7ZWV3_MORAP</name>
<proteinExistence type="predicted"/>
<gene>
    <name evidence="1" type="ORF">KVV02_007705</name>
</gene>
<reference evidence="1" key="1">
    <citation type="submission" date="2021-07" db="EMBL/GenBank/DDBJ databases">
        <title>Draft genome of Mortierella alpina, strain LL118, isolated from an aspen leaf litter sample.</title>
        <authorList>
            <person name="Yang S."/>
            <person name="Vinatzer B.A."/>
        </authorList>
    </citation>
    <scope>NUCLEOTIDE SEQUENCE</scope>
    <source>
        <strain evidence="1">LL118</strain>
    </source>
</reference>
<accession>A0A9P7ZWV3</accession>